<name>A0ABT6N3I3_9SPHN</name>
<gene>
    <name evidence="1" type="ORF">QGN17_09335</name>
</gene>
<protein>
    <recommendedName>
        <fullName evidence="3">Secreted protein</fullName>
    </recommendedName>
</protein>
<sequence>MITAILLAQLATSTTTCIPQPGITTCSTQYQQPAASAPVPDYAGMLGLRNQPASSHDDGGAANRRAAAYNQVGDLIARGDCDGAKRLAHFYNKPDIIRDTERACP</sequence>
<organism evidence="1 2">
    <name type="scientific">Sphingomonas oryzagri</name>
    <dbReference type="NCBI Taxonomy" id="3042314"/>
    <lineage>
        <taxon>Bacteria</taxon>
        <taxon>Pseudomonadati</taxon>
        <taxon>Pseudomonadota</taxon>
        <taxon>Alphaproteobacteria</taxon>
        <taxon>Sphingomonadales</taxon>
        <taxon>Sphingomonadaceae</taxon>
        <taxon>Sphingomonas</taxon>
    </lineage>
</organism>
<proteinExistence type="predicted"/>
<dbReference type="Proteomes" id="UP001160625">
    <property type="component" value="Unassembled WGS sequence"/>
</dbReference>
<evidence type="ECO:0000313" key="2">
    <source>
        <dbReference type="Proteomes" id="UP001160625"/>
    </source>
</evidence>
<evidence type="ECO:0000313" key="1">
    <source>
        <dbReference type="EMBL" id="MDH7638931.1"/>
    </source>
</evidence>
<dbReference type="RefSeq" id="WP_281044203.1">
    <property type="nucleotide sequence ID" value="NZ_JARYGZ010000001.1"/>
</dbReference>
<evidence type="ECO:0008006" key="3">
    <source>
        <dbReference type="Google" id="ProtNLM"/>
    </source>
</evidence>
<keyword evidence="2" id="KW-1185">Reference proteome</keyword>
<comment type="caution">
    <text evidence="1">The sequence shown here is derived from an EMBL/GenBank/DDBJ whole genome shotgun (WGS) entry which is preliminary data.</text>
</comment>
<dbReference type="EMBL" id="JARYGZ010000001">
    <property type="protein sequence ID" value="MDH7638931.1"/>
    <property type="molecule type" value="Genomic_DNA"/>
</dbReference>
<accession>A0ABT6N3I3</accession>
<reference evidence="1" key="1">
    <citation type="submission" date="2023-04" db="EMBL/GenBank/DDBJ databases">
        <title>Sphingomonas sp. MAHUQ-71 isolated from rice field.</title>
        <authorList>
            <person name="Huq M.A."/>
        </authorList>
    </citation>
    <scope>NUCLEOTIDE SEQUENCE</scope>
    <source>
        <strain evidence="1">MAHUQ-71</strain>
    </source>
</reference>